<dbReference type="EMBL" id="BK015697">
    <property type="protein sequence ID" value="DAE20550.1"/>
    <property type="molecule type" value="Genomic_DNA"/>
</dbReference>
<proteinExistence type="predicted"/>
<protein>
    <submittedName>
        <fullName evidence="1">Uncharacterized protein</fullName>
    </submittedName>
</protein>
<accession>A0A8S5QMT0</accession>
<organism evidence="1">
    <name type="scientific">Caudovirales sp. ctSH72</name>
    <dbReference type="NCBI Taxonomy" id="2826773"/>
    <lineage>
        <taxon>Viruses</taxon>
        <taxon>Duplodnaviria</taxon>
        <taxon>Heunggongvirae</taxon>
        <taxon>Uroviricota</taxon>
        <taxon>Caudoviricetes</taxon>
    </lineage>
</organism>
<reference evidence="1" key="1">
    <citation type="journal article" date="2021" name="Proc. Natl. Acad. Sci. U.S.A.">
        <title>A Catalog of Tens of Thousands of Viruses from Human Metagenomes Reveals Hidden Associations with Chronic Diseases.</title>
        <authorList>
            <person name="Tisza M.J."/>
            <person name="Buck C.B."/>
        </authorList>
    </citation>
    <scope>NUCLEOTIDE SEQUENCE</scope>
    <source>
        <strain evidence="1">CtSH72</strain>
    </source>
</reference>
<sequence length="86" mass="9720">MPKINSAIIDQIAQLEVDALLDGLTDPELRRNPAFLDKVRRFLKENQLQTTPETPGVAELMRKQQTTEIPIFKEEVGAFAMDGRPN</sequence>
<name>A0A8S5QMT0_9CAUD</name>
<evidence type="ECO:0000313" key="1">
    <source>
        <dbReference type="EMBL" id="DAE20550.1"/>
    </source>
</evidence>